<dbReference type="EMBL" id="LCYI01000017">
    <property type="protein sequence ID" value="KLA31132.1"/>
    <property type="molecule type" value="Genomic_DNA"/>
</dbReference>
<dbReference type="Proteomes" id="UP000035214">
    <property type="component" value="Unassembled WGS sequence"/>
</dbReference>
<protein>
    <submittedName>
        <fullName evidence="1">Uncharacterized protein</fullName>
    </submittedName>
</protein>
<accession>A0A0G8F5Y8</accession>
<evidence type="ECO:0000313" key="1">
    <source>
        <dbReference type="EMBL" id="KLA31132.1"/>
    </source>
</evidence>
<organism evidence="1 2">
    <name type="scientific">Bacillus cereus</name>
    <dbReference type="NCBI Taxonomy" id="1396"/>
    <lineage>
        <taxon>Bacteria</taxon>
        <taxon>Bacillati</taxon>
        <taxon>Bacillota</taxon>
        <taxon>Bacilli</taxon>
        <taxon>Bacillales</taxon>
        <taxon>Bacillaceae</taxon>
        <taxon>Bacillus</taxon>
        <taxon>Bacillus cereus group</taxon>
    </lineage>
</organism>
<dbReference type="PATRIC" id="fig|1396.428.peg.2780"/>
<dbReference type="AlphaFoldDB" id="A0A0G8F5Y8"/>
<evidence type="ECO:0000313" key="2">
    <source>
        <dbReference type="Proteomes" id="UP000035214"/>
    </source>
</evidence>
<gene>
    <name evidence="1" type="ORF">B4077_3400</name>
</gene>
<reference evidence="1 2" key="1">
    <citation type="submission" date="2015-04" db="EMBL/GenBank/DDBJ databases">
        <title>Draft Genome Sequences of Eight Spore-Forming Food Isolates of Bacillus cereus Genome sequencing.</title>
        <authorList>
            <person name="Krawcyk A.O."/>
            <person name="de Jong A."/>
            <person name="Eijlander R.T."/>
            <person name="Berendsen E.M."/>
            <person name="Holsappel S."/>
            <person name="Wells-Bennik M."/>
            <person name="Kuipers O.P."/>
        </authorList>
    </citation>
    <scope>NUCLEOTIDE SEQUENCE [LARGE SCALE GENOMIC DNA]</scope>
    <source>
        <strain evidence="1 2">B4077</strain>
    </source>
</reference>
<name>A0A0G8F5Y8_BACCE</name>
<comment type="caution">
    <text evidence="1">The sequence shown here is derived from an EMBL/GenBank/DDBJ whole genome shotgun (WGS) entry which is preliminary data.</text>
</comment>
<sequence>MYNQQNLEITQNRKFYEAMYDQGLHLVRMEKEMNWNIVYILVTTSYQSLVRRPSVVPLIIVKILLI</sequence>
<proteinExistence type="predicted"/>